<sequence length="60" mass="6581">MPRTVNVLVMLAMRNIVLSSTTLTPSFAALLAGEVYAMDHSESVEDVTSTAKDTFSYFFC</sequence>
<organism evidence="2 3">
    <name type="scientific">Carpinus fangiana</name>
    <dbReference type="NCBI Taxonomy" id="176857"/>
    <lineage>
        <taxon>Eukaryota</taxon>
        <taxon>Viridiplantae</taxon>
        <taxon>Streptophyta</taxon>
        <taxon>Embryophyta</taxon>
        <taxon>Tracheophyta</taxon>
        <taxon>Spermatophyta</taxon>
        <taxon>Magnoliopsida</taxon>
        <taxon>eudicotyledons</taxon>
        <taxon>Gunneridae</taxon>
        <taxon>Pentapetalae</taxon>
        <taxon>rosids</taxon>
        <taxon>fabids</taxon>
        <taxon>Fagales</taxon>
        <taxon>Betulaceae</taxon>
        <taxon>Carpinus</taxon>
    </lineage>
</organism>
<dbReference type="AlphaFoldDB" id="A0A5N6L428"/>
<dbReference type="EMBL" id="VIBQ01000096">
    <property type="protein sequence ID" value="KAB8737509.1"/>
    <property type="molecule type" value="Genomic_DNA"/>
</dbReference>
<accession>A0A5N6L428</accession>
<feature type="signal peptide" evidence="1">
    <location>
        <begin position="1"/>
        <end position="19"/>
    </location>
</feature>
<proteinExistence type="predicted"/>
<feature type="chain" id="PRO_5024423194" evidence="1">
    <location>
        <begin position="20"/>
        <end position="60"/>
    </location>
</feature>
<keyword evidence="3" id="KW-1185">Reference proteome</keyword>
<dbReference type="Proteomes" id="UP000327013">
    <property type="component" value="Unassembled WGS sequence"/>
</dbReference>
<evidence type="ECO:0000313" key="3">
    <source>
        <dbReference type="Proteomes" id="UP000327013"/>
    </source>
</evidence>
<evidence type="ECO:0000256" key="1">
    <source>
        <dbReference type="SAM" id="SignalP"/>
    </source>
</evidence>
<keyword evidence="1" id="KW-0732">Signal</keyword>
<comment type="caution">
    <text evidence="2">The sequence shown here is derived from an EMBL/GenBank/DDBJ whole genome shotgun (WGS) entry which is preliminary data.</text>
</comment>
<reference evidence="2 3" key="1">
    <citation type="submission" date="2019-06" db="EMBL/GenBank/DDBJ databases">
        <title>A chromosomal-level reference genome of Carpinus fangiana (Coryloideae, Betulaceae).</title>
        <authorList>
            <person name="Yang X."/>
            <person name="Wang Z."/>
            <person name="Zhang L."/>
            <person name="Hao G."/>
            <person name="Liu J."/>
            <person name="Yang Y."/>
        </authorList>
    </citation>
    <scope>NUCLEOTIDE SEQUENCE [LARGE SCALE GENOMIC DNA]</scope>
    <source>
        <strain evidence="2">Cfa_2016G</strain>
        <tissue evidence="2">Leaf</tissue>
    </source>
</reference>
<protein>
    <submittedName>
        <fullName evidence="2">Uncharacterized protein</fullName>
    </submittedName>
</protein>
<name>A0A5N6L428_9ROSI</name>
<gene>
    <name evidence="2" type="ORF">FH972_026468</name>
</gene>
<evidence type="ECO:0000313" key="2">
    <source>
        <dbReference type="EMBL" id="KAB8737509.1"/>
    </source>
</evidence>